<feature type="domain" description="Glycosyltransferase 2-like" evidence="1">
    <location>
        <begin position="27"/>
        <end position="135"/>
    </location>
</feature>
<dbReference type="Proteomes" id="UP000177871">
    <property type="component" value="Unassembled WGS sequence"/>
</dbReference>
<reference evidence="2 3" key="1">
    <citation type="journal article" date="2016" name="Nat. Commun.">
        <title>Thousands of microbial genomes shed light on interconnected biogeochemical processes in an aquifer system.</title>
        <authorList>
            <person name="Anantharaman K."/>
            <person name="Brown C.T."/>
            <person name="Hug L.A."/>
            <person name="Sharon I."/>
            <person name="Castelle C.J."/>
            <person name="Probst A.J."/>
            <person name="Thomas B.C."/>
            <person name="Singh A."/>
            <person name="Wilkins M.J."/>
            <person name="Karaoz U."/>
            <person name="Brodie E.L."/>
            <person name="Williams K.H."/>
            <person name="Hubbard S.S."/>
            <person name="Banfield J.F."/>
        </authorList>
    </citation>
    <scope>NUCLEOTIDE SEQUENCE [LARGE SCALE GENOMIC DNA]</scope>
</reference>
<dbReference type="InterPro" id="IPR001173">
    <property type="entry name" value="Glyco_trans_2-like"/>
</dbReference>
<name>A0A1F6A3H4_9BACT</name>
<proteinExistence type="predicted"/>
<dbReference type="EMBL" id="MFJK01000009">
    <property type="protein sequence ID" value="OGG19166.1"/>
    <property type="molecule type" value="Genomic_DNA"/>
</dbReference>
<comment type="caution">
    <text evidence="2">The sequence shown here is derived from an EMBL/GenBank/DDBJ whole genome shotgun (WGS) entry which is preliminary data.</text>
</comment>
<evidence type="ECO:0000313" key="3">
    <source>
        <dbReference type="Proteomes" id="UP000177871"/>
    </source>
</evidence>
<protein>
    <recommendedName>
        <fullName evidence="1">Glycosyltransferase 2-like domain-containing protein</fullName>
    </recommendedName>
</protein>
<dbReference type="STRING" id="1798381.A2721_01980"/>
<dbReference type="SUPFAM" id="SSF53448">
    <property type="entry name" value="Nucleotide-diphospho-sugar transferases"/>
    <property type="match status" value="1"/>
</dbReference>
<dbReference type="AlphaFoldDB" id="A0A1F6A3H4"/>
<organism evidence="2 3">
    <name type="scientific">Candidatus Gottesmanbacteria bacterium RIFCSPHIGHO2_01_FULL_47_48</name>
    <dbReference type="NCBI Taxonomy" id="1798381"/>
    <lineage>
        <taxon>Bacteria</taxon>
        <taxon>Candidatus Gottesmaniibacteriota</taxon>
    </lineage>
</organism>
<dbReference type="InterPro" id="IPR029044">
    <property type="entry name" value="Nucleotide-diphossugar_trans"/>
</dbReference>
<evidence type="ECO:0000313" key="2">
    <source>
        <dbReference type="EMBL" id="OGG19166.1"/>
    </source>
</evidence>
<gene>
    <name evidence="2" type="ORF">A2721_01980</name>
</gene>
<accession>A0A1F6A3H4</accession>
<dbReference type="CDD" id="cd00761">
    <property type="entry name" value="Glyco_tranf_GTA_type"/>
    <property type="match status" value="1"/>
</dbReference>
<dbReference type="Pfam" id="PF00535">
    <property type="entry name" value="Glycos_transf_2"/>
    <property type="match status" value="1"/>
</dbReference>
<sequence length="270" mass="31608">MSSKKIRITTQTLFKNEDKFIWYALSAWEPYATQMLVWNDESSDQSEEIVKGIKSSKIKYKHISASSEAQLTLLRNQMLQQTKTEWFLLLDGDEIWNNSTVTKFLDYIENQPASVYAIVMRTRNCVGDVYHYLPEDEGRYELLGKRGHLNIRAYRKLPGFRWEGQYPLEKYVDARGSSINDQQDRLSFFDNFYWHMTHLPRSSSKETVKGWRETKIEGGIKIKEEELPEVFWLPAPPLVPSPLTKRSLPEEILGKLVTPIKKIRRAVLTK</sequence>
<dbReference type="Gene3D" id="3.90.550.10">
    <property type="entry name" value="Spore Coat Polysaccharide Biosynthesis Protein SpsA, Chain A"/>
    <property type="match status" value="1"/>
</dbReference>
<evidence type="ECO:0000259" key="1">
    <source>
        <dbReference type="Pfam" id="PF00535"/>
    </source>
</evidence>